<keyword evidence="3" id="KW-1185">Reference proteome</keyword>
<dbReference type="Gene3D" id="3.40.50.2000">
    <property type="entry name" value="Glycogen Phosphorylase B"/>
    <property type="match status" value="1"/>
</dbReference>
<reference evidence="2 3" key="1">
    <citation type="submission" date="2018-06" db="EMBL/GenBank/DDBJ databases">
        <title>The draft genome sequence of Crocinitomix sp. SM1701.</title>
        <authorList>
            <person name="Zhang X."/>
        </authorList>
    </citation>
    <scope>NUCLEOTIDE SEQUENCE [LARGE SCALE GENOMIC DNA]</scope>
    <source>
        <strain evidence="2 3">SM1701</strain>
    </source>
</reference>
<sequence length="348" mass="39872">MKILHLPYNIASFATITVNAINQTEHQAKGLILTENNKLHNNSNLTVIPPTNSIFNKIKRLFFFVKAVLWADVIHWYYDEKILKKNYALRFIKWLKKPAIVEWLGTDIRNPLIEFEDNPYFKAAYPLFYALPPEKIAEQTTSMQRKFAEAGFETALCSDMQKYIVPDVFNKCHVLRQRIAVKNLPKNYPLATQQKPVLVHAPSKKDVKGTHFVLKAIETLKAQNLSFEFKIIHNQTHEQAIEAIQNCDIFIDQFIIGGYGMAAIEAMAFGKPVIAFIKEANWTDYPASCPIINTKGEDLATTLKILILNGQNRNKIGIHSRAYVEQFHDTAVIIPDLLEIYKKVIDNK</sequence>
<feature type="domain" description="Glycosyl transferase family 1" evidence="1">
    <location>
        <begin position="223"/>
        <end position="276"/>
    </location>
</feature>
<protein>
    <recommendedName>
        <fullName evidence="1">Glycosyl transferase family 1 domain-containing protein</fullName>
    </recommendedName>
</protein>
<dbReference type="Pfam" id="PF00534">
    <property type="entry name" value="Glycos_transf_1"/>
    <property type="match status" value="1"/>
</dbReference>
<dbReference type="OrthoDB" id="6638088at2"/>
<accession>A0A2W1N1X8</accession>
<dbReference type="InterPro" id="IPR001296">
    <property type="entry name" value="Glyco_trans_1"/>
</dbReference>
<evidence type="ECO:0000259" key="1">
    <source>
        <dbReference type="Pfam" id="PF00534"/>
    </source>
</evidence>
<dbReference type="AlphaFoldDB" id="A0A2W1N1X8"/>
<dbReference type="EMBL" id="QKSB01000001">
    <property type="protein sequence ID" value="PZE18639.1"/>
    <property type="molecule type" value="Genomic_DNA"/>
</dbReference>
<dbReference type="GO" id="GO:0016757">
    <property type="term" value="F:glycosyltransferase activity"/>
    <property type="evidence" value="ECO:0007669"/>
    <property type="project" value="InterPro"/>
</dbReference>
<gene>
    <name evidence="2" type="ORF">DNU06_02070</name>
</gene>
<dbReference type="SUPFAM" id="SSF53756">
    <property type="entry name" value="UDP-Glycosyltransferase/glycogen phosphorylase"/>
    <property type="match status" value="1"/>
</dbReference>
<dbReference type="RefSeq" id="WP_111061540.1">
    <property type="nucleotide sequence ID" value="NZ_JBHUCU010000007.1"/>
</dbReference>
<dbReference type="Proteomes" id="UP000249248">
    <property type="component" value="Unassembled WGS sequence"/>
</dbReference>
<name>A0A2W1N1X8_9FLAO</name>
<comment type="caution">
    <text evidence="2">The sequence shown here is derived from an EMBL/GenBank/DDBJ whole genome shotgun (WGS) entry which is preliminary data.</text>
</comment>
<evidence type="ECO:0000313" key="2">
    <source>
        <dbReference type="EMBL" id="PZE18639.1"/>
    </source>
</evidence>
<proteinExistence type="predicted"/>
<evidence type="ECO:0000313" key="3">
    <source>
        <dbReference type="Proteomes" id="UP000249248"/>
    </source>
</evidence>
<organism evidence="2 3">
    <name type="scientific">Putridiphycobacter roseus</name>
    <dbReference type="NCBI Taxonomy" id="2219161"/>
    <lineage>
        <taxon>Bacteria</taxon>
        <taxon>Pseudomonadati</taxon>
        <taxon>Bacteroidota</taxon>
        <taxon>Flavobacteriia</taxon>
        <taxon>Flavobacteriales</taxon>
        <taxon>Crocinitomicaceae</taxon>
        <taxon>Putridiphycobacter</taxon>
    </lineage>
</organism>